<dbReference type="EMBL" id="JAACNO010000900">
    <property type="protein sequence ID" value="KAF4144074.1"/>
    <property type="molecule type" value="Genomic_DNA"/>
</dbReference>
<feature type="region of interest" description="Disordered" evidence="1">
    <location>
        <begin position="1"/>
        <end position="64"/>
    </location>
</feature>
<organism evidence="2 4">
    <name type="scientific">Phytophthora infestans</name>
    <name type="common">Potato late blight agent</name>
    <name type="synonym">Botrytis infestans</name>
    <dbReference type="NCBI Taxonomy" id="4787"/>
    <lineage>
        <taxon>Eukaryota</taxon>
        <taxon>Sar</taxon>
        <taxon>Stramenopiles</taxon>
        <taxon>Oomycota</taxon>
        <taxon>Peronosporomycetes</taxon>
        <taxon>Peronosporales</taxon>
        <taxon>Peronosporaceae</taxon>
        <taxon>Phytophthora</taxon>
    </lineage>
</organism>
<name>A0A8S9U5N3_PHYIN</name>
<comment type="caution">
    <text evidence="2">The sequence shown here is derived from an EMBL/GenBank/DDBJ whole genome shotgun (WGS) entry which is preliminary data.</text>
</comment>
<feature type="compositionally biased region" description="Basic and acidic residues" evidence="1">
    <location>
        <begin position="28"/>
        <end position="41"/>
    </location>
</feature>
<feature type="compositionally biased region" description="Basic and acidic residues" evidence="1">
    <location>
        <begin position="1"/>
        <end position="15"/>
    </location>
</feature>
<evidence type="ECO:0000313" key="2">
    <source>
        <dbReference type="EMBL" id="KAF4136365.1"/>
    </source>
</evidence>
<evidence type="ECO:0000256" key="1">
    <source>
        <dbReference type="SAM" id="MobiDB-lite"/>
    </source>
</evidence>
<proteinExistence type="predicted"/>
<reference evidence="2" key="1">
    <citation type="submission" date="2020-03" db="EMBL/GenBank/DDBJ databases">
        <title>Hybrid Assembly of Korean Phytophthora infestans isolates.</title>
        <authorList>
            <person name="Prokchorchik M."/>
            <person name="Lee Y."/>
            <person name="Seo J."/>
            <person name="Cho J.-H."/>
            <person name="Park Y.-E."/>
            <person name="Jang D.-C."/>
            <person name="Im J.-S."/>
            <person name="Choi J.-G."/>
            <person name="Park H.-J."/>
            <person name="Lee G.-B."/>
            <person name="Lee Y.-G."/>
            <person name="Hong S.-Y."/>
            <person name="Cho K."/>
            <person name="Sohn K.H."/>
        </authorList>
    </citation>
    <scope>NUCLEOTIDE SEQUENCE</scope>
    <source>
        <strain evidence="2">KR_2_A2</strain>
    </source>
</reference>
<accession>A0A8S9U5N3</accession>
<dbReference type="AlphaFoldDB" id="A0A8S9U5N3"/>
<evidence type="ECO:0000313" key="3">
    <source>
        <dbReference type="EMBL" id="KAF4144074.1"/>
    </source>
</evidence>
<dbReference type="Proteomes" id="UP000704712">
    <property type="component" value="Unassembled WGS sequence"/>
</dbReference>
<gene>
    <name evidence="3" type="ORF">GN958_ATG06727</name>
    <name evidence="2" type="ORF">GN958_ATG14444</name>
</gene>
<evidence type="ECO:0000313" key="4">
    <source>
        <dbReference type="Proteomes" id="UP000704712"/>
    </source>
</evidence>
<sequence>MQAQHTEKASQRAEDTNSSQASRSPKRKALEEWESEADKQEQQVNSVRKKNRQESKRKLGQCRR</sequence>
<protein>
    <submittedName>
        <fullName evidence="2">Uncharacterized protein</fullName>
    </submittedName>
</protein>
<dbReference type="EMBL" id="JAACNO010001967">
    <property type="protein sequence ID" value="KAF4136365.1"/>
    <property type="molecule type" value="Genomic_DNA"/>
</dbReference>